<reference evidence="3" key="3">
    <citation type="submission" date="2014-11" db="UniProtKB">
        <authorList>
            <consortium name="EnsemblProtists"/>
        </authorList>
    </citation>
    <scope>IDENTIFICATION</scope>
    <source>
        <strain evidence="3">DAOM BR144</strain>
    </source>
</reference>
<dbReference type="InParanoid" id="K3WB94"/>
<protein>
    <submittedName>
        <fullName evidence="3">Uncharacterized protein</fullName>
    </submittedName>
</protein>
<dbReference type="Gene3D" id="1.25.40.10">
    <property type="entry name" value="Tetratricopeptide repeat domain"/>
    <property type="match status" value="2"/>
</dbReference>
<sequence>MSMVSRSNVMMGKFRSASSARESAEDASMPPPTTLSQVNRKKKSGSASSLSSSDSDNDDDTVAVHPSSLPAVKSSSSAPANELTDEKHQESQSSDESDAKKPSTATDDAKPTLSVKAIVANAEAQQHSGETQKPHRQPPKFVSVAKGLLLATQRATSPPRARAATTSATGGTSEASSKRLVTAFSKFQRRSSTTTTNVHSEDAGAVVHQVTHDSNANANLVQQQQISLNRKGSVGFSSGPRVTLPKEQKPEKVSTVSTLPISKAQHTVSQAKKEDSASENPSDGVTEEAGDGFVNEVRNILGQLVVQLDGVDPRKLHAIRLGGELRGLLGKAQDEFYAYEAGFREHAAQVGVSIALQNFSASLLQVFDIVARLQPAKPTFLLNKKFKREVLFAFQEINSYYTSLFMELSMAVAKRSGIVLPLPSPVKVQPPASVAEEEEPVPLPSKVEAVAETVTAPPPADLMLCLEAHQHFYGHRKEPDFAKALSLYKHAAELGNIEAMACLGDMFYHGHGVEKDFLVAEKWLSDAACGGSVDACYSLGRLLCEKAQHVQQETKQRELYALAMVRFTQAAENGHRGAQYELGSLHERGVVGHADGIQASVWYKKAAEGGHTRAEANLGRTYYHGDHTERDATQAIHFFQRAASKNDGESQMHLGKIYAKGEDVRIDLERAIAYYRKAIDGGHFQAMYELARLLLRPDHNTAPASVRFNDREEIHDEALRLLLNAGAGGVVDAYYVVGDLLENSKFLKDKSAALRFYSKAAKAKPSHVLAAKRVAAMHYSGIGTSVDKWKAHHFYGIAAAAGEPEALNALGMFDFVVVHNSTLQDSQCLLLVHSSLGLMYEEGEGCDLDFKKAGECYRKAVERNNPHAHFNLGCLLSHGKGVPRNLDAAQSHFQQV</sequence>
<accession>K3WB94</accession>
<keyword evidence="4" id="KW-1185">Reference proteome</keyword>
<dbReference type="SMART" id="SM00671">
    <property type="entry name" value="SEL1"/>
    <property type="match status" value="10"/>
</dbReference>
<feature type="region of interest" description="Disordered" evidence="2">
    <location>
        <begin position="1"/>
        <end position="177"/>
    </location>
</feature>
<dbReference type="STRING" id="431595.K3WB94"/>
<feature type="region of interest" description="Disordered" evidence="2">
    <location>
        <begin position="231"/>
        <end position="289"/>
    </location>
</feature>
<dbReference type="PANTHER" id="PTHR11102">
    <property type="entry name" value="SEL-1-LIKE PROTEIN"/>
    <property type="match status" value="1"/>
</dbReference>
<reference evidence="4" key="2">
    <citation type="submission" date="2010-04" db="EMBL/GenBank/DDBJ databases">
        <authorList>
            <person name="Buell R."/>
            <person name="Hamilton J."/>
            <person name="Hostetler J."/>
        </authorList>
    </citation>
    <scope>NUCLEOTIDE SEQUENCE [LARGE SCALE GENOMIC DNA]</scope>
    <source>
        <strain evidence="4">DAOM:BR144</strain>
    </source>
</reference>
<comment type="similarity">
    <text evidence="1">Belongs to the sel-1 family.</text>
</comment>
<dbReference type="HOGENOM" id="CLU_015266_0_0_1"/>
<feature type="compositionally biased region" description="Low complexity" evidence="2">
    <location>
        <begin position="66"/>
        <end position="80"/>
    </location>
</feature>
<evidence type="ECO:0000313" key="4">
    <source>
        <dbReference type="Proteomes" id="UP000019132"/>
    </source>
</evidence>
<dbReference type="GO" id="GO:0036503">
    <property type="term" value="P:ERAD pathway"/>
    <property type="evidence" value="ECO:0007669"/>
    <property type="project" value="TreeGrafter"/>
</dbReference>
<dbReference type="InterPro" id="IPR011990">
    <property type="entry name" value="TPR-like_helical_dom_sf"/>
</dbReference>
<organism evidence="3 4">
    <name type="scientific">Globisporangium ultimum (strain ATCC 200006 / CBS 805.95 / DAOM BR144)</name>
    <name type="common">Pythium ultimum</name>
    <dbReference type="NCBI Taxonomy" id="431595"/>
    <lineage>
        <taxon>Eukaryota</taxon>
        <taxon>Sar</taxon>
        <taxon>Stramenopiles</taxon>
        <taxon>Oomycota</taxon>
        <taxon>Peronosporomycetes</taxon>
        <taxon>Pythiales</taxon>
        <taxon>Pythiaceae</taxon>
        <taxon>Globisporangium</taxon>
    </lineage>
</organism>
<dbReference type="Proteomes" id="UP000019132">
    <property type="component" value="Unassembled WGS sequence"/>
</dbReference>
<dbReference type="InterPro" id="IPR050767">
    <property type="entry name" value="Sel1_AlgK"/>
</dbReference>
<dbReference type="AlphaFoldDB" id="K3WB94"/>
<dbReference type="eggNOG" id="KOG1550">
    <property type="taxonomic scope" value="Eukaryota"/>
</dbReference>
<dbReference type="OMA" id="DEFGAHE"/>
<dbReference type="PANTHER" id="PTHR11102:SF160">
    <property type="entry name" value="ERAD-ASSOCIATED E3 UBIQUITIN-PROTEIN LIGASE COMPONENT HRD3"/>
    <property type="match status" value="1"/>
</dbReference>
<proteinExistence type="inferred from homology"/>
<dbReference type="EnsemblProtists" id="PYU1_T002235">
    <property type="protein sequence ID" value="PYU1_T002235"/>
    <property type="gene ID" value="PYU1_G002232"/>
</dbReference>
<reference evidence="4" key="1">
    <citation type="journal article" date="2010" name="Genome Biol.">
        <title>Genome sequence of the necrotrophic plant pathogen Pythium ultimum reveals original pathogenicity mechanisms and effector repertoire.</title>
        <authorList>
            <person name="Levesque C.A."/>
            <person name="Brouwer H."/>
            <person name="Cano L."/>
            <person name="Hamilton J.P."/>
            <person name="Holt C."/>
            <person name="Huitema E."/>
            <person name="Raffaele S."/>
            <person name="Robideau G.P."/>
            <person name="Thines M."/>
            <person name="Win J."/>
            <person name="Zerillo M.M."/>
            <person name="Beakes G.W."/>
            <person name="Boore J.L."/>
            <person name="Busam D."/>
            <person name="Dumas B."/>
            <person name="Ferriera S."/>
            <person name="Fuerstenberg S.I."/>
            <person name="Gachon C.M."/>
            <person name="Gaulin E."/>
            <person name="Govers F."/>
            <person name="Grenville-Briggs L."/>
            <person name="Horner N."/>
            <person name="Hostetler J."/>
            <person name="Jiang R.H."/>
            <person name="Johnson J."/>
            <person name="Krajaejun T."/>
            <person name="Lin H."/>
            <person name="Meijer H.J."/>
            <person name="Moore B."/>
            <person name="Morris P."/>
            <person name="Phuntmart V."/>
            <person name="Puiu D."/>
            <person name="Shetty J."/>
            <person name="Stajich J.E."/>
            <person name="Tripathy S."/>
            <person name="Wawra S."/>
            <person name="van West P."/>
            <person name="Whitty B.R."/>
            <person name="Coutinho P.M."/>
            <person name="Henrissat B."/>
            <person name="Martin F."/>
            <person name="Thomas P.D."/>
            <person name="Tyler B.M."/>
            <person name="De Vries R.P."/>
            <person name="Kamoun S."/>
            <person name="Yandell M."/>
            <person name="Tisserat N."/>
            <person name="Buell C.R."/>
        </authorList>
    </citation>
    <scope>NUCLEOTIDE SEQUENCE</scope>
    <source>
        <strain evidence="4">DAOM:BR144</strain>
    </source>
</reference>
<feature type="compositionally biased region" description="Low complexity" evidence="2">
    <location>
        <begin position="45"/>
        <end position="54"/>
    </location>
</feature>
<evidence type="ECO:0000256" key="1">
    <source>
        <dbReference type="ARBA" id="ARBA00038101"/>
    </source>
</evidence>
<evidence type="ECO:0000313" key="3">
    <source>
        <dbReference type="EnsemblProtists" id="PYU1_T002235"/>
    </source>
</evidence>
<name>K3WB94_GLOUD</name>
<dbReference type="VEuPathDB" id="FungiDB:PYU1_G002232"/>
<feature type="compositionally biased region" description="Low complexity" evidence="2">
    <location>
        <begin position="151"/>
        <end position="175"/>
    </location>
</feature>
<dbReference type="Pfam" id="PF08238">
    <property type="entry name" value="Sel1"/>
    <property type="match status" value="9"/>
</dbReference>
<dbReference type="SUPFAM" id="SSF81901">
    <property type="entry name" value="HCP-like"/>
    <property type="match status" value="3"/>
</dbReference>
<feature type="compositionally biased region" description="Polar residues" evidence="2">
    <location>
        <begin position="254"/>
        <end position="270"/>
    </location>
</feature>
<dbReference type="InterPro" id="IPR006597">
    <property type="entry name" value="Sel1-like"/>
</dbReference>
<evidence type="ECO:0000256" key="2">
    <source>
        <dbReference type="SAM" id="MobiDB-lite"/>
    </source>
</evidence>
<dbReference type="GO" id="GO:0005789">
    <property type="term" value="C:endoplasmic reticulum membrane"/>
    <property type="evidence" value="ECO:0007669"/>
    <property type="project" value="TreeGrafter"/>
</dbReference>